<organism evidence="4 5">
    <name type="scientific">Actinomadura physcomitrii</name>
    <dbReference type="NCBI Taxonomy" id="2650748"/>
    <lineage>
        <taxon>Bacteria</taxon>
        <taxon>Bacillati</taxon>
        <taxon>Actinomycetota</taxon>
        <taxon>Actinomycetes</taxon>
        <taxon>Streptosporangiales</taxon>
        <taxon>Thermomonosporaceae</taxon>
        <taxon>Actinomadura</taxon>
    </lineage>
</organism>
<sequence length="300" mass="30948">MRAPRALIPLLSVCGAAAVVTAAGVGADIDGLPGGGPAHADGAVRTPPPKAAITAVDWNVCGAAEAGCPLGARPAELAKRIAAQLHVTEVGGRKVHANAAFLQEVCSGQVQALKRASWFSSWSWEFAAYPDGPSCVGGQGRLGVALGARAALSGAQTTRLPSPSGKRRVALCGEAAAWRTRLCVTQFSSSAEDPQGEWRRKQGRAYAALAGTGTRVVAGGDLAETPENAALDPLYRAFAECDQSGTARTGAKTLQNWQGTAVEKDDYLFISKSATVSCTVPAQTGKSSDHRPVSAAIRFR</sequence>
<keyword evidence="2" id="KW-0732">Signal</keyword>
<dbReference type="EMBL" id="WBMS02000009">
    <property type="protein sequence ID" value="MWA01491.1"/>
    <property type="molecule type" value="Genomic_DNA"/>
</dbReference>
<dbReference type="GO" id="GO:0004527">
    <property type="term" value="F:exonuclease activity"/>
    <property type="evidence" value="ECO:0007669"/>
    <property type="project" value="UniProtKB-KW"/>
</dbReference>
<dbReference type="AlphaFoldDB" id="A0A6I4MCI7"/>
<proteinExistence type="predicted"/>
<dbReference type="Proteomes" id="UP000462055">
    <property type="component" value="Unassembled WGS sequence"/>
</dbReference>
<keyword evidence="4" id="KW-0540">Nuclease</keyword>
<dbReference type="InterPro" id="IPR005135">
    <property type="entry name" value="Endo/exonuclease/phosphatase"/>
</dbReference>
<feature type="region of interest" description="Disordered" evidence="1">
    <location>
        <begin position="281"/>
        <end position="300"/>
    </location>
</feature>
<keyword evidence="4" id="KW-0255">Endonuclease</keyword>
<gene>
    <name evidence="4" type="ORF">F8568_014100</name>
</gene>
<dbReference type="GO" id="GO:0004519">
    <property type="term" value="F:endonuclease activity"/>
    <property type="evidence" value="ECO:0007669"/>
    <property type="project" value="UniProtKB-KW"/>
</dbReference>
<feature type="chain" id="PRO_5026123791" evidence="2">
    <location>
        <begin position="23"/>
        <end position="300"/>
    </location>
</feature>
<evidence type="ECO:0000256" key="2">
    <source>
        <dbReference type="SAM" id="SignalP"/>
    </source>
</evidence>
<evidence type="ECO:0000259" key="3">
    <source>
        <dbReference type="Pfam" id="PF03372"/>
    </source>
</evidence>
<evidence type="ECO:0000313" key="5">
    <source>
        <dbReference type="Proteomes" id="UP000462055"/>
    </source>
</evidence>
<dbReference type="RefSeq" id="WP_151593966.1">
    <property type="nucleotide sequence ID" value="NZ_WBMS02000009.1"/>
</dbReference>
<keyword evidence="4" id="KW-0378">Hydrolase</keyword>
<feature type="domain" description="Endonuclease/exonuclease/phosphatase" evidence="3">
    <location>
        <begin position="58"/>
        <end position="290"/>
    </location>
</feature>
<evidence type="ECO:0000313" key="4">
    <source>
        <dbReference type="EMBL" id="MWA01491.1"/>
    </source>
</evidence>
<keyword evidence="5" id="KW-1185">Reference proteome</keyword>
<name>A0A6I4MCI7_9ACTN</name>
<protein>
    <submittedName>
        <fullName evidence="4">Endonuclease/exonuclease/phosphatase family protein</fullName>
    </submittedName>
</protein>
<evidence type="ECO:0000256" key="1">
    <source>
        <dbReference type="SAM" id="MobiDB-lite"/>
    </source>
</evidence>
<accession>A0A6I4MCI7</accession>
<feature type="signal peptide" evidence="2">
    <location>
        <begin position="1"/>
        <end position="22"/>
    </location>
</feature>
<dbReference type="SUPFAM" id="SSF56219">
    <property type="entry name" value="DNase I-like"/>
    <property type="match status" value="1"/>
</dbReference>
<dbReference type="Pfam" id="PF03372">
    <property type="entry name" value="Exo_endo_phos"/>
    <property type="match status" value="1"/>
</dbReference>
<dbReference type="InterPro" id="IPR036691">
    <property type="entry name" value="Endo/exonu/phosph_ase_sf"/>
</dbReference>
<reference evidence="4" key="1">
    <citation type="submission" date="2019-12" db="EMBL/GenBank/DDBJ databases">
        <title>Actinomadura physcomitrii sp. nov., a novel actinomycete isolated from moss [Physcomitrium sphaericum (Ludw) Fuernr].</title>
        <authorList>
            <person name="Zhuang X."/>
        </authorList>
    </citation>
    <scope>NUCLEOTIDE SEQUENCE [LARGE SCALE GENOMIC DNA]</scope>
    <source>
        <strain evidence="4">LD22</strain>
    </source>
</reference>
<dbReference type="Gene3D" id="3.60.10.10">
    <property type="entry name" value="Endonuclease/exonuclease/phosphatase"/>
    <property type="match status" value="1"/>
</dbReference>
<comment type="caution">
    <text evidence="4">The sequence shown here is derived from an EMBL/GenBank/DDBJ whole genome shotgun (WGS) entry which is preliminary data.</text>
</comment>